<evidence type="ECO:0000313" key="1">
    <source>
        <dbReference type="EMBL" id="SEC22023.1"/>
    </source>
</evidence>
<sequence>MRYHVEVANIGVASGAEEFARCMVERCRSGLAEVGVGMSRFPTAGLLGEILPGINSSVCADLFDGFVFDQIQP</sequence>
<dbReference type="RefSeq" id="WP_162850284.1">
    <property type="nucleotide sequence ID" value="NZ_FNTL01000004.1"/>
</dbReference>
<proteinExistence type="predicted"/>
<protein>
    <submittedName>
        <fullName evidence="1">Uncharacterized protein</fullName>
    </submittedName>
</protein>
<evidence type="ECO:0000313" key="2">
    <source>
        <dbReference type="Proteomes" id="UP000183407"/>
    </source>
</evidence>
<dbReference type="Proteomes" id="UP000183407">
    <property type="component" value="Unassembled WGS sequence"/>
</dbReference>
<accession>A0A1H4QQU9</accession>
<gene>
    <name evidence="1" type="ORF">SAMN04490220_1089</name>
</gene>
<dbReference type="AlphaFoldDB" id="A0A1H4QQU9"/>
<reference evidence="2" key="1">
    <citation type="submission" date="2016-10" db="EMBL/GenBank/DDBJ databases">
        <authorList>
            <person name="Varghese N."/>
        </authorList>
    </citation>
    <scope>NUCLEOTIDE SEQUENCE [LARGE SCALE GENOMIC DNA]</scope>
    <source>
        <strain evidence="2">DSM 44719</strain>
    </source>
</reference>
<name>A0A1H4QQU9_RHOJO</name>
<organism evidence="1 2">
    <name type="scientific">Rhodococcus jostii</name>
    <dbReference type="NCBI Taxonomy" id="132919"/>
    <lineage>
        <taxon>Bacteria</taxon>
        <taxon>Bacillati</taxon>
        <taxon>Actinomycetota</taxon>
        <taxon>Actinomycetes</taxon>
        <taxon>Mycobacteriales</taxon>
        <taxon>Nocardiaceae</taxon>
        <taxon>Rhodococcus</taxon>
    </lineage>
</organism>
<dbReference type="EMBL" id="FNTL01000004">
    <property type="protein sequence ID" value="SEC22023.1"/>
    <property type="molecule type" value="Genomic_DNA"/>
</dbReference>